<proteinExistence type="predicted"/>
<feature type="region of interest" description="Disordered" evidence="1">
    <location>
        <begin position="32"/>
        <end position="51"/>
    </location>
</feature>
<evidence type="ECO:0000313" key="2">
    <source>
        <dbReference type="EMBL" id="KAF5365256.1"/>
    </source>
</evidence>
<evidence type="ECO:0000256" key="1">
    <source>
        <dbReference type="SAM" id="MobiDB-lite"/>
    </source>
</evidence>
<dbReference type="Proteomes" id="UP000559256">
    <property type="component" value="Unassembled WGS sequence"/>
</dbReference>
<comment type="caution">
    <text evidence="2">The sequence shown here is derived from an EMBL/GenBank/DDBJ whole genome shotgun (WGS) entry which is preliminary data.</text>
</comment>
<protein>
    <submittedName>
        <fullName evidence="2">Uncharacterized protein</fullName>
    </submittedName>
</protein>
<accession>A0A8H5LQ43</accession>
<keyword evidence="3" id="KW-1185">Reference proteome</keyword>
<sequence>MVPSMARLYPLLKLRVQKEAWSYRGRKDIAKTMTRREDAASRTGLREQPNSDQYPRNAIVVVKASDEKENHAITASPLCARWEATTSPDQASCLFGKLKFSASVWNQITTRTLDSVTVFSQLCQAYLGKFEKSWGRRADDSENYSSALLAENSSTNWLVPKPRTLIVGVFEAGLETV</sequence>
<organism evidence="2 3">
    <name type="scientific">Tetrapyrgos nigripes</name>
    <dbReference type="NCBI Taxonomy" id="182062"/>
    <lineage>
        <taxon>Eukaryota</taxon>
        <taxon>Fungi</taxon>
        <taxon>Dikarya</taxon>
        <taxon>Basidiomycota</taxon>
        <taxon>Agaricomycotina</taxon>
        <taxon>Agaricomycetes</taxon>
        <taxon>Agaricomycetidae</taxon>
        <taxon>Agaricales</taxon>
        <taxon>Marasmiineae</taxon>
        <taxon>Marasmiaceae</taxon>
        <taxon>Tetrapyrgos</taxon>
    </lineage>
</organism>
<gene>
    <name evidence="2" type="ORF">D9758_005395</name>
</gene>
<reference evidence="2 3" key="1">
    <citation type="journal article" date="2020" name="ISME J.">
        <title>Uncovering the hidden diversity of litter-decomposition mechanisms in mushroom-forming fungi.</title>
        <authorList>
            <person name="Floudas D."/>
            <person name="Bentzer J."/>
            <person name="Ahren D."/>
            <person name="Johansson T."/>
            <person name="Persson P."/>
            <person name="Tunlid A."/>
        </authorList>
    </citation>
    <scope>NUCLEOTIDE SEQUENCE [LARGE SCALE GENOMIC DNA]</scope>
    <source>
        <strain evidence="2 3">CBS 291.85</strain>
    </source>
</reference>
<dbReference type="AlphaFoldDB" id="A0A8H5LQ43"/>
<evidence type="ECO:0000313" key="3">
    <source>
        <dbReference type="Proteomes" id="UP000559256"/>
    </source>
</evidence>
<dbReference type="EMBL" id="JAACJM010000028">
    <property type="protein sequence ID" value="KAF5365256.1"/>
    <property type="molecule type" value="Genomic_DNA"/>
</dbReference>
<name>A0A8H5LQ43_9AGAR</name>